<gene>
    <name evidence="1" type="ORF">SAMN06295964_2005</name>
</gene>
<evidence type="ECO:0008006" key="3">
    <source>
        <dbReference type="Google" id="ProtNLM"/>
    </source>
</evidence>
<accession>A0A1T4Z3F9</accession>
<organism evidence="1 2">
    <name type="scientific">Aeromicrobium choanae</name>
    <dbReference type="NCBI Taxonomy" id="1736691"/>
    <lineage>
        <taxon>Bacteria</taxon>
        <taxon>Bacillati</taxon>
        <taxon>Actinomycetota</taxon>
        <taxon>Actinomycetes</taxon>
        <taxon>Propionibacteriales</taxon>
        <taxon>Nocardioidaceae</taxon>
        <taxon>Aeromicrobium</taxon>
    </lineage>
</organism>
<reference evidence="2" key="1">
    <citation type="submission" date="2017-02" db="EMBL/GenBank/DDBJ databases">
        <authorList>
            <person name="Varghese N."/>
            <person name="Submissions S."/>
        </authorList>
    </citation>
    <scope>NUCLEOTIDE SEQUENCE [LARGE SCALE GENOMIC DNA]</scope>
    <source>
        <strain evidence="2">9H-4</strain>
    </source>
</reference>
<dbReference type="OrthoDB" id="5495835at2"/>
<protein>
    <recommendedName>
        <fullName evidence="3">Thioesterase-like superfamily protein</fullName>
    </recommendedName>
</protein>
<dbReference type="InterPro" id="IPR029069">
    <property type="entry name" value="HotDog_dom_sf"/>
</dbReference>
<proteinExistence type="predicted"/>
<dbReference type="Gene3D" id="3.10.129.10">
    <property type="entry name" value="Hotdog Thioesterase"/>
    <property type="match status" value="1"/>
</dbReference>
<dbReference type="STRING" id="1736691.SAMN06295964_2005"/>
<evidence type="ECO:0000313" key="1">
    <source>
        <dbReference type="EMBL" id="SKB08101.1"/>
    </source>
</evidence>
<dbReference type="Proteomes" id="UP000191040">
    <property type="component" value="Chromosome I"/>
</dbReference>
<keyword evidence="2" id="KW-1185">Reference proteome</keyword>
<dbReference type="AlphaFoldDB" id="A0A1T4Z3F9"/>
<evidence type="ECO:0000313" key="2">
    <source>
        <dbReference type="Proteomes" id="UP000191040"/>
    </source>
</evidence>
<dbReference type="EMBL" id="LT796768">
    <property type="protein sequence ID" value="SKB08101.1"/>
    <property type="molecule type" value="Genomic_DNA"/>
</dbReference>
<dbReference type="SUPFAM" id="SSF54637">
    <property type="entry name" value="Thioesterase/thiol ester dehydrase-isomerase"/>
    <property type="match status" value="1"/>
</dbReference>
<name>A0A1T4Z3F9_9ACTN</name>
<dbReference type="RefSeq" id="WP_078700023.1">
    <property type="nucleotide sequence ID" value="NZ_LT796768.1"/>
</dbReference>
<sequence>MVTIPRQFNGPPDSGNGGWVCGLVAHERLAQDHTGPVTSRLRMPPPLDTPLAWEHDADETRLLTHGGALVGTAGPGAFTREPPPFLDTSAVEAGLAAYPGFTTHPFDQCFTCGTARGEGDGLRIFSGPVGDDLTAAPWTVHPSFAEADGTVGVPVAWAALDCPGGWAADFSAQPMVLGTMTAEVLSAPVAGETYHAVGQLAAREGRKFFTGTALYTPAGELVGRAEQVWIEIDLATFGS</sequence>